<dbReference type="PANTHER" id="PTHR35867">
    <property type="entry name" value="PROTEIN RSEC"/>
    <property type="match status" value="1"/>
</dbReference>
<accession>A0A3N9U2N9</accession>
<dbReference type="Proteomes" id="UP000281112">
    <property type="component" value="Unassembled WGS sequence"/>
</dbReference>
<evidence type="ECO:0000313" key="2">
    <source>
        <dbReference type="EMBL" id="RQW63772.1"/>
    </source>
</evidence>
<name>A0A3N9U2N9_9VIBR</name>
<dbReference type="RefSeq" id="WP_124935892.1">
    <property type="nucleotide sequence ID" value="NZ_RJVQ01000002.1"/>
</dbReference>
<dbReference type="PANTHER" id="PTHR35867:SF1">
    <property type="entry name" value="PROTEIN RSEC"/>
    <property type="match status" value="1"/>
</dbReference>
<dbReference type="EMBL" id="RJVQ01000002">
    <property type="protein sequence ID" value="RQW63772.1"/>
    <property type="molecule type" value="Genomic_DNA"/>
</dbReference>
<dbReference type="AlphaFoldDB" id="A0A3N9U2N9"/>
<evidence type="ECO:0000313" key="3">
    <source>
        <dbReference type="Proteomes" id="UP000281112"/>
    </source>
</evidence>
<dbReference type="Pfam" id="PF04246">
    <property type="entry name" value="RseC_MucC"/>
    <property type="match status" value="1"/>
</dbReference>
<feature type="transmembrane region" description="Helical" evidence="1">
    <location>
        <begin position="83"/>
        <end position="104"/>
    </location>
</feature>
<gene>
    <name evidence="2" type="ORF">EES38_03970</name>
</gene>
<evidence type="ECO:0000256" key="1">
    <source>
        <dbReference type="SAM" id="Phobius"/>
    </source>
</evidence>
<proteinExistence type="predicted"/>
<keyword evidence="3" id="KW-1185">Reference proteome</keyword>
<comment type="caution">
    <text evidence="2">The sequence shown here is derived from an EMBL/GenBank/DDBJ whole genome shotgun (WGS) entry which is preliminary data.</text>
</comment>
<dbReference type="InterPro" id="IPR007359">
    <property type="entry name" value="SigmaE_reg_RseC_MucC"/>
</dbReference>
<feature type="transmembrane region" description="Helical" evidence="1">
    <location>
        <begin position="110"/>
        <end position="130"/>
    </location>
</feature>
<keyword evidence="1" id="KW-0472">Membrane</keyword>
<reference evidence="2 3" key="1">
    <citation type="submission" date="2018-11" db="EMBL/GenBank/DDBJ databases">
        <title>Vibrio LJC006 sp. nov., isolated from seawater during the bloom of the enteromorpha.</title>
        <authorList>
            <person name="Liang J."/>
        </authorList>
    </citation>
    <scope>NUCLEOTIDE SEQUENCE [LARGE SCALE GENOMIC DNA]</scope>
    <source>
        <strain evidence="2 3">LJC006</strain>
    </source>
</reference>
<protein>
    <submittedName>
        <fullName evidence="2">Transcriptional regulator</fullName>
    </submittedName>
</protein>
<keyword evidence="1" id="KW-0812">Transmembrane</keyword>
<sequence>MMTALATVTSVCSSSQGFKVELSCEQQSSCSHCSSSKSCGTGVVSKAIGNKVLKWTLQTTQIVKEGQMVEIGFPEKSLLQSAALVYLMPLIMLIIGAICGQSLAEHYFNNNELVVIAVSCLFAWSGIEVAKRLSKKLEKRSGEEVVLVRILGEPLMHSL</sequence>
<dbReference type="PIRSF" id="PIRSF004923">
    <property type="entry name" value="RseC"/>
    <property type="match status" value="1"/>
</dbReference>
<dbReference type="OrthoDB" id="9795854at2"/>
<organism evidence="2 3">
    <name type="scientific">Vibrio viridaestus</name>
    <dbReference type="NCBI Taxonomy" id="2487322"/>
    <lineage>
        <taxon>Bacteria</taxon>
        <taxon>Pseudomonadati</taxon>
        <taxon>Pseudomonadota</taxon>
        <taxon>Gammaproteobacteria</taxon>
        <taxon>Vibrionales</taxon>
        <taxon>Vibrionaceae</taxon>
        <taxon>Vibrio</taxon>
    </lineage>
</organism>
<dbReference type="InterPro" id="IPR026268">
    <property type="entry name" value="RseC"/>
</dbReference>
<keyword evidence="1" id="KW-1133">Transmembrane helix</keyword>